<keyword evidence="3" id="KW-0963">Cytoplasm</keyword>
<keyword evidence="3" id="KW-0056">Arginine metabolism</keyword>
<comment type="similarity">
    <text evidence="1 3">Belongs to the arginine deiminase family.</text>
</comment>
<evidence type="ECO:0000256" key="3">
    <source>
        <dbReference type="HAMAP-Rule" id="MF_00242"/>
    </source>
</evidence>
<keyword evidence="2 3" id="KW-0378">Hydrolase</keyword>
<dbReference type="GO" id="GO:0016990">
    <property type="term" value="F:arginine deiminase activity"/>
    <property type="evidence" value="ECO:0007669"/>
    <property type="project" value="UniProtKB-EC"/>
</dbReference>
<reference evidence="5" key="1">
    <citation type="journal article" date="2019" name="Int. J. Syst. Evol. Microbiol.">
        <title>The Global Catalogue of Microorganisms (GCM) 10K type strain sequencing project: providing services to taxonomists for standard genome sequencing and annotation.</title>
        <authorList>
            <consortium name="The Broad Institute Genomics Platform"/>
            <consortium name="The Broad Institute Genome Sequencing Center for Infectious Disease"/>
            <person name="Wu L."/>
            <person name="Ma J."/>
        </authorList>
    </citation>
    <scope>NUCLEOTIDE SEQUENCE [LARGE SCALE GENOMIC DNA]</scope>
    <source>
        <strain evidence="5">TBRC 7912</strain>
    </source>
</reference>
<dbReference type="Gene3D" id="1.10.3930.10">
    <property type="entry name" value="Arginine deiminase"/>
    <property type="match status" value="1"/>
</dbReference>
<keyword evidence="5" id="KW-1185">Reference proteome</keyword>
<comment type="pathway">
    <text evidence="3">Amino-acid degradation; L-arginine degradation via ADI pathway; carbamoyl phosphate from L-arginine: step 1/2.</text>
</comment>
<comment type="catalytic activity">
    <reaction evidence="3">
        <text>L-arginine + H2O = L-citrulline + NH4(+)</text>
        <dbReference type="Rhea" id="RHEA:19597"/>
        <dbReference type="ChEBI" id="CHEBI:15377"/>
        <dbReference type="ChEBI" id="CHEBI:28938"/>
        <dbReference type="ChEBI" id="CHEBI:32682"/>
        <dbReference type="ChEBI" id="CHEBI:57743"/>
        <dbReference type="EC" id="3.5.3.6"/>
    </reaction>
</comment>
<dbReference type="PANTHER" id="PTHR47271">
    <property type="entry name" value="ARGININE DEIMINASE"/>
    <property type="match status" value="1"/>
</dbReference>
<gene>
    <name evidence="3" type="primary">arcA</name>
    <name evidence="4" type="ORF">ACFOYY_08150</name>
</gene>
<evidence type="ECO:0000256" key="2">
    <source>
        <dbReference type="ARBA" id="ARBA00022801"/>
    </source>
</evidence>
<dbReference type="RefSeq" id="WP_386189024.1">
    <property type="nucleotide sequence ID" value="NZ_JBHSBC010000008.1"/>
</dbReference>
<proteinExistence type="inferred from homology"/>
<dbReference type="PRINTS" id="PR01466">
    <property type="entry name" value="ARGDEIMINASE"/>
</dbReference>
<accession>A0ABV8EUR0</accession>
<name>A0ABV8EUR0_9ACTN</name>
<dbReference type="PIRSF" id="PIRSF006356">
    <property type="entry name" value="Arg_deiminase"/>
    <property type="match status" value="1"/>
</dbReference>
<dbReference type="Pfam" id="PF02274">
    <property type="entry name" value="ADI"/>
    <property type="match status" value="1"/>
</dbReference>
<dbReference type="InterPro" id="IPR003876">
    <property type="entry name" value="Arg_deiminase"/>
</dbReference>
<dbReference type="NCBIfam" id="NF002381">
    <property type="entry name" value="PRK01388.1"/>
    <property type="match status" value="1"/>
</dbReference>
<dbReference type="Gene3D" id="3.75.10.10">
    <property type="entry name" value="L-arginine/glycine Amidinotransferase, Chain A"/>
    <property type="match status" value="1"/>
</dbReference>
<dbReference type="EMBL" id="JBHSBC010000008">
    <property type="protein sequence ID" value="MFC3980087.1"/>
    <property type="molecule type" value="Genomic_DNA"/>
</dbReference>
<organism evidence="4 5">
    <name type="scientific">Streptosporangium jomthongense</name>
    <dbReference type="NCBI Taxonomy" id="1193683"/>
    <lineage>
        <taxon>Bacteria</taxon>
        <taxon>Bacillati</taxon>
        <taxon>Actinomycetota</taxon>
        <taxon>Actinomycetes</taxon>
        <taxon>Streptosporangiales</taxon>
        <taxon>Streptosporangiaceae</taxon>
        <taxon>Streptosporangium</taxon>
    </lineage>
</organism>
<dbReference type="SUPFAM" id="SSF55909">
    <property type="entry name" value="Pentein"/>
    <property type="match status" value="1"/>
</dbReference>
<feature type="active site" description="Amidino-cysteine intermediate" evidence="3">
    <location>
        <position position="415"/>
    </location>
</feature>
<sequence>MSTRYGVHSEVGTLRQVIVHRPDLSLKRLTPVNKDELLYDDVLWVGRAQIEHDAFVGMMRGRGIEVFYHQELLAEALEAAPEAKRHAVERTVTHLTVGPSLVDEVRSELASWSGVRLAEHLIGGLTKEEFAAAVQAGREGFDVRSLVAAMAERGAFILPPLPNSLYQRDPSAWLYGGVSLNPLYYHARRLETINQSIVYHFHPMFADDGFAYWYPPMGDDGRFDEEDFGHACMEGGDMMPIGNGVVAVGVSERTSPVMVEHLAKELFTAGAATRVLAVKIPPSRSYMHLDTVFTLLDVDKATGYPPVVENAEVHSLRPADRRGTAVRVHREPGLAAAFEDALGIGKLDIIPTGGDDYQRAREQWDSGSNFVALEPGVVVGYHKNEFTNRKLREHGVEVIEIEGFELGKGRGGGHCMTCPILRDPV</sequence>
<evidence type="ECO:0000256" key="1">
    <source>
        <dbReference type="ARBA" id="ARBA00010206"/>
    </source>
</evidence>
<protein>
    <recommendedName>
        <fullName evidence="3">Arginine deiminase</fullName>
        <shortName evidence="3">ADI</shortName>
        <ecNumber evidence="3">3.5.3.6</ecNumber>
    </recommendedName>
    <alternativeName>
        <fullName evidence="3">Arginine dihydrolase</fullName>
        <shortName evidence="3">AD</shortName>
    </alternativeName>
</protein>
<dbReference type="PANTHER" id="PTHR47271:SF2">
    <property type="entry name" value="ARGININE DEIMINASE"/>
    <property type="match status" value="1"/>
</dbReference>
<evidence type="ECO:0000313" key="4">
    <source>
        <dbReference type="EMBL" id="MFC3980087.1"/>
    </source>
</evidence>
<comment type="caution">
    <text evidence="4">The sequence shown here is derived from an EMBL/GenBank/DDBJ whole genome shotgun (WGS) entry which is preliminary data.</text>
</comment>
<evidence type="ECO:0000313" key="5">
    <source>
        <dbReference type="Proteomes" id="UP001595698"/>
    </source>
</evidence>
<comment type="subcellular location">
    <subcellularLocation>
        <location evidence="3">Cytoplasm</location>
    </subcellularLocation>
</comment>
<dbReference type="EC" id="3.5.3.6" evidence="3"/>
<dbReference type="Proteomes" id="UP001595698">
    <property type="component" value="Unassembled WGS sequence"/>
</dbReference>
<dbReference type="HAMAP" id="MF_00242">
    <property type="entry name" value="Arg_deiminase"/>
    <property type="match status" value="1"/>
</dbReference>